<proteinExistence type="predicted"/>
<feature type="compositionally biased region" description="Acidic residues" evidence="2">
    <location>
        <begin position="23"/>
        <end position="40"/>
    </location>
</feature>
<feature type="compositionally biased region" description="Polar residues" evidence="2">
    <location>
        <begin position="70"/>
        <end position="85"/>
    </location>
</feature>
<dbReference type="PROSITE" id="PS51257">
    <property type="entry name" value="PROKAR_LIPOPROTEIN"/>
    <property type="match status" value="1"/>
</dbReference>
<dbReference type="RefSeq" id="WP_230820924.1">
    <property type="nucleotide sequence ID" value="NZ_JAJNCU010000001.1"/>
</dbReference>
<evidence type="ECO:0000256" key="2">
    <source>
        <dbReference type="SAM" id="MobiDB-lite"/>
    </source>
</evidence>
<reference evidence="3 4" key="1">
    <citation type="submission" date="2024-05" db="EMBL/GenBank/DDBJ databases">
        <title>Genomic Encyclopedia of Type Strains, Phase IV (KMG-IV): sequencing the most valuable type-strain genomes for metagenomic binning, comparative biology and taxonomic classification.</title>
        <authorList>
            <person name="Goeker M."/>
        </authorList>
    </citation>
    <scope>NUCLEOTIDE SEQUENCE [LARGE SCALE GENOMIC DNA]</scope>
    <source>
        <strain evidence="3 4">DSM 25286</strain>
    </source>
</reference>
<evidence type="ECO:0000313" key="4">
    <source>
        <dbReference type="Proteomes" id="UP001549019"/>
    </source>
</evidence>
<sequence length="260" mass="28509">MKKYLLAGGLSTVLLLGACGEDTTNEEESTEETTAEESSESAESSGSSEEVDQLQAENEELQAENEELQTQVEDLQEQLDNTSDVASEESTDSSEGDSEDSESAGNDSSRSNPLALGETAEVSVVTYNDEGEELTGTASVTIDNVLRGQEALDEMEGEYSYYEPYEEEGYEWVVFDLSYELTEFEDTDTPLFVSDDIRIYHEDGSQAPSEMAVLDDDFQSGNIYEGGSASGKVARPAPEGESFLIKFDDYMEAEAWYLVD</sequence>
<organism evidence="3 4">
    <name type="scientific">Salinicoccus halitifaciens</name>
    <dbReference type="NCBI Taxonomy" id="1073415"/>
    <lineage>
        <taxon>Bacteria</taxon>
        <taxon>Bacillati</taxon>
        <taxon>Bacillota</taxon>
        <taxon>Bacilli</taxon>
        <taxon>Bacillales</taxon>
        <taxon>Staphylococcaceae</taxon>
        <taxon>Salinicoccus</taxon>
    </lineage>
</organism>
<name>A0ABV2E6Q2_9STAP</name>
<evidence type="ECO:0000313" key="3">
    <source>
        <dbReference type="EMBL" id="MET3109735.1"/>
    </source>
</evidence>
<feature type="compositionally biased region" description="Acidic residues" evidence="2">
    <location>
        <begin position="86"/>
        <end position="102"/>
    </location>
</feature>
<dbReference type="EMBL" id="JBDZDV010000001">
    <property type="protein sequence ID" value="MET3109735.1"/>
    <property type="molecule type" value="Genomic_DNA"/>
</dbReference>
<gene>
    <name evidence="3" type="ORF">ABHD89_000123</name>
</gene>
<dbReference type="CDD" id="cd14686">
    <property type="entry name" value="bZIP"/>
    <property type="match status" value="1"/>
</dbReference>
<accession>A0ABV2E6Q2</accession>
<dbReference type="InterPro" id="IPR029050">
    <property type="entry name" value="Immunoprotect_excell_Ig-like"/>
</dbReference>
<feature type="compositionally biased region" description="Acidic residues" evidence="2">
    <location>
        <begin position="49"/>
        <end position="67"/>
    </location>
</feature>
<protein>
    <submittedName>
        <fullName evidence="3">FlaG/YvyC family protein</fullName>
    </submittedName>
</protein>
<evidence type="ECO:0000256" key="1">
    <source>
        <dbReference type="ARBA" id="ARBA00022729"/>
    </source>
</evidence>
<comment type="caution">
    <text evidence="3">The sequence shown here is derived from an EMBL/GenBank/DDBJ whole genome shotgun (WGS) entry which is preliminary data.</text>
</comment>
<dbReference type="Proteomes" id="UP001549019">
    <property type="component" value="Unassembled WGS sequence"/>
</dbReference>
<keyword evidence="1" id="KW-0732">Signal</keyword>
<feature type="region of interest" description="Disordered" evidence="2">
    <location>
        <begin position="17"/>
        <end position="117"/>
    </location>
</feature>
<keyword evidence="4" id="KW-1185">Reference proteome</keyword>
<dbReference type="Gene3D" id="2.60.40.1240">
    <property type="match status" value="1"/>
</dbReference>